<keyword evidence="1" id="KW-0812">Transmembrane</keyword>
<evidence type="ECO:0000256" key="1">
    <source>
        <dbReference type="SAM" id="Phobius"/>
    </source>
</evidence>
<reference evidence="2 3" key="1">
    <citation type="submission" date="2019-07" db="EMBL/GenBank/DDBJ databases">
        <title>Flavobacterium sp. nov., isolated from glacier ice.</title>
        <authorList>
            <person name="Liu Q."/>
            <person name="Xin Y.-H."/>
        </authorList>
    </citation>
    <scope>NUCLEOTIDE SEQUENCE [LARGE SCALE GENOMIC DNA]</scope>
    <source>
        <strain evidence="2 3">ZT4R6</strain>
    </source>
</reference>
<evidence type="ECO:0000313" key="3">
    <source>
        <dbReference type="Proteomes" id="UP000320643"/>
    </source>
</evidence>
<dbReference type="EMBL" id="VJVZ01000019">
    <property type="protein sequence ID" value="TRW21492.1"/>
    <property type="molecule type" value="Genomic_DNA"/>
</dbReference>
<feature type="transmembrane region" description="Helical" evidence="1">
    <location>
        <begin position="34"/>
        <end position="51"/>
    </location>
</feature>
<feature type="transmembrane region" description="Helical" evidence="1">
    <location>
        <begin position="142"/>
        <end position="163"/>
    </location>
</feature>
<feature type="transmembrane region" description="Helical" evidence="1">
    <location>
        <begin position="72"/>
        <end position="92"/>
    </location>
</feature>
<sequence length="271" mass="30145">MEPNLHINDPAVKTDKEKEAGNELVLSYLTLRNLIGFGGMLLPIVLAVLPSRSSEYRGFEPSISDYYFTDRGDILVVMLCIIGAFLITYYGYSFKEWLLTFIAGICGMGVAFVPTKMGCDACDFTVHTKFGGVFKTLAGTGWHFAFAATFLFSLAIMSLVYFTKGAPGEPAIKAVGKPTQKARRNRIFKICGWTIIASLVILGIYFILKNFIELDLRPFPIVYAFETLAVEAFGFSWLVKGQTLWPDGEHYLVTGFKLFKKAMSAKSDPQI</sequence>
<dbReference type="Proteomes" id="UP000320643">
    <property type="component" value="Unassembled WGS sequence"/>
</dbReference>
<proteinExistence type="predicted"/>
<dbReference type="OrthoDB" id="9803163at2"/>
<keyword evidence="3" id="KW-1185">Reference proteome</keyword>
<comment type="caution">
    <text evidence="2">The sequence shown here is derived from an EMBL/GenBank/DDBJ whole genome shotgun (WGS) entry which is preliminary data.</text>
</comment>
<gene>
    <name evidence="2" type="ORF">FMM05_20290</name>
</gene>
<keyword evidence="1" id="KW-0472">Membrane</keyword>
<protein>
    <recommendedName>
        <fullName evidence="4">DUF998 domain-containing protein</fullName>
    </recommendedName>
</protein>
<evidence type="ECO:0000313" key="2">
    <source>
        <dbReference type="EMBL" id="TRW21492.1"/>
    </source>
</evidence>
<keyword evidence="1" id="KW-1133">Transmembrane helix</keyword>
<dbReference type="AlphaFoldDB" id="A0A552UTC4"/>
<evidence type="ECO:0008006" key="4">
    <source>
        <dbReference type="Google" id="ProtNLM"/>
    </source>
</evidence>
<feature type="transmembrane region" description="Helical" evidence="1">
    <location>
        <begin position="187"/>
        <end position="208"/>
    </location>
</feature>
<accession>A0A552UTC4</accession>
<organism evidence="2 3">
    <name type="scientific">Flavobacterium zepuense</name>
    <dbReference type="NCBI Taxonomy" id="2593302"/>
    <lineage>
        <taxon>Bacteria</taxon>
        <taxon>Pseudomonadati</taxon>
        <taxon>Bacteroidota</taxon>
        <taxon>Flavobacteriia</taxon>
        <taxon>Flavobacteriales</taxon>
        <taxon>Flavobacteriaceae</taxon>
        <taxon>Flavobacterium</taxon>
    </lineage>
</organism>
<dbReference type="RefSeq" id="WP_143375258.1">
    <property type="nucleotide sequence ID" value="NZ_VJVZ01000019.1"/>
</dbReference>
<name>A0A552UTC4_9FLAO</name>